<protein>
    <recommendedName>
        <fullName evidence="1">Carbohydrate-binding domain-containing protein</fullName>
    </recommendedName>
</protein>
<sequence>MNTRANNLPARENKIYTIKRSDSPVVPGQGWNSTQWQAADTGSLDFYMGGKPAFMPAVNFRLLYDESNIYVIFKVKDRFIKACRRDYHSDVCKDSCVEFFFTPGADTSQGYFNLEMNCIGTLLFYHQKRRDTDNVEVDVKDCRKIKPVSSLSAPIEDEIRRDLTWFVEYSLPLSILPAYAPFEKPGKGVEWRANFYKCGDETSNPHYLTWSKVDLPGPDFHQPDFFGKIIFD</sequence>
<dbReference type="GO" id="GO:0016052">
    <property type="term" value="P:carbohydrate catabolic process"/>
    <property type="evidence" value="ECO:0007669"/>
    <property type="project" value="InterPro"/>
</dbReference>
<dbReference type="STRING" id="1851148.SMSP2_01190"/>
<dbReference type="OrthoDB" id="9801646at2"/>
<feature type="domain" description="Carbohydrate-binding" evidence="1">
    <location>
        <begin position="53"/>
        <end position="231"/>
    </location>
</feature>
<dbReference type="EMBL" id="CP019646">
    <property type="protein sequence ID" value="AQQ70828.1"/>
    <property type="molecule type" value="Genomic_DNA"/>
</dbReference>
<dbReference type="Proteomes" id="UP000188181">
    <property type="component" value="Chromosome"/>
</dbReference>
<dbReference type="AlphaFoldDB" id="A0A1Q2ME62"/>
<dbReference type="KEGG" id="pbas:SMSP2_01190"/>
<gene>
    <name evidence="2" type="ORF">SMSP2_01190</name>
</gene>
<organism evidence="2 3">
    <name type="scientific">Limihaloglobus sulfuriphilus</name>
    <dbReference type="NCBI Taxonomy" id="1851148"/>
    <lineage>
        <taxon>Bacteria</taxon>
        <taxon>Pseudomonadati</taxon>
        <taxon>Planctomycetota</taxon>
        <taxon>Phycisphaerae</taxon>
        <taxon>Sedimentisphaerales</taxon>
        <taxon>Sedimentisphaeraceae</taxon>
        <taxon>Limihaloglobus</taxon>
    </lineage>
</organism>
<proteinExistence type="predicted"/>
<dbReference type="SUPFAM" id="SSF49344">
    <property type="entry name" value="CBD9-like"/>
    <property type="match status" value="1"/>
</dbReference>
<dbReference type="InterPro" id="IPR010502">
    <property type="entry name" value="Carb-bd_dom_fam9"/>
</dbReference>
<dbReference type="CDD" id="cd09620">
    <property type="entry name" value="CBM9_like_3"/>
    <property type="match status" value="1"/>
</dbReference>
<keyword evidence="3" id="KW-1185">Reference proteome</keyword>
<reference evidence="3" key="1">
    <citation type="submission" date="2017-02" db="EMBL/GenBank/DDBJ databases">
        <title>Comparative genomics and description of representatives of a novel lineage of planctomycetes thriving in anoxic sediments.</title>
        <authorList>
            <person name="Spring S."/>
            <person name="Bunk B."/>
            <person name="Sproer C."/>
        </authorList>
    </citation>
    <scope>NUCLEOTIDE SEQUENCE [LARGE SCALE GENOMIC DNA]</scope>
    <source>
        <strain evidence="3">SM-Chi-D1</strain>
    </source>
</reference>
<dbReference type="RefSeq" id="WP_146683062.1">
    <property type="nucleotide sequence ID" value="NZ_CP019646.1"/>
</dbReference>
<evidence type="ECO:0000313" key="3">
    <source>
        <dbReference type="Proteomes" id="UP000188181"/>
    </source>
</evidence>
<dbReference type="GO" id="GO:0030246">
    <property type="term" value="F:carbohydrate binding"/>
    <property type="evidence" value="ECO:0007669"/>
    <property type="project" value="InterPro"/>
</dbReference>
<name>A0A1Q2ME62_9BACT</name>
<dbReference type="GO" id="GO:0004553">
    <property type="term" value="F:hydrolase activity, hydrolyzing O-glycosyl compounds"/>
    <property type="evidence" value="ECO:0007669"/>
    <property type="project" value="InterPro"/>
</dbReference>
<accession>A0A1Q2ME62</accession>
<evidence type="ECO:0000259" key="1">
    <source>
        <dbReference type="Pfam" id="PF16011"/>
    </source>
</evidence>
<evidence type="ECO:0000313" key="2">
    <source>
        <dbReference type="EMBL" id="AQQ70828.1"/>
    </source>
</evidence>
<dbReference type="Gene3D" id="2.60.40.1190">
    <property type="match status" value="1"/>
</dbReference>
<dbReference type="Pfam" id="PF16011">
    <property type="entry name" value="CBM9_2"/>
    <property type="match status" value="1"/>
</dbReference>